<gene>
    <name evidence="2" type="ORF">GCM10011482_07960</name>
</gene>
<sequence length="211" mass="24221">MKYEWRKKEKELYLPKQQPVQIAIPPQKFLTLVGAGNPNSEAFSEVVGALYSVAYGIRMAPKKGIVPNGYYEYTVYPLEGIWSLNEQGIQQYQANGQFDKEHLTFKLMIRQPDFVRADFVQETIERVAKSKPNPHLAVIEFETIEEGLVVQALHLGSYDTEAETFQKMTDFCEANDLERLSPTHKEIYLSDPRKVAPEKNKTVLRIAVRPK</sequence>
<reference evidence="2" key="2">
    <citation type="submission" date="2020-09" db="EMBL/GenBank/DDBJ databases">
        <authorList>
            <person name="Sun Q."/>
            <person name="Sedlacek I."/>
        </authorList>
    </citation>
    <scope>NUCLEOTIDE SEQUENCE</scope>
    <source>
        <strain evidence="2">CCM 8433</strain>
    </source>
</reference>
<reference evidence="2" key="1">
    <citation type="journal article" date="2014" name="Int. J. Syst. Evol. Microbiol.">
        <title>Complete genome sequence of Corynebacterium casei LMG S-19264T (=DSM 44701T), isolated from a smear-ripened cheese.</title>
        <authorList>
            <consortium name="US DOE Joint Genome Institute (JGI-PGF)"/>
            <person name="Walter F."/>
            <person name="Albersmeier A."/>
            <person name="Kalinowski J."/>
            <person name="Ruckert C."/>
        </authorList>
    </citation>
    <scope>NUCLEOTIDE SEQUENCE</scope>
    <source>
        <strain evidence="2">CCM 8433</strain>
    </source>
</reference>
<dbReference type="InterPro" id="IPR011256">
    <property type="entry name" value="Reg_factor_effector_dom_sf"/>
</dbReference>
<name>A0A917JFI5_9ENTE</name>
<dbReference type="Pfam" id="PF06445">
    <property type="entry name" value="GyrI-like"/>
    <property type="match status" value="1"/>
</dbReference>
<dbReference type="InterPro" id="IPR008319">
    <property type="entry name" value="GyrI-like_CCH_Lin2189-like"/>
</dbReference>
<proteinExistence type="predicted"/>
<dbReference type="RefSeq" id="WP_188366980.1">
    <property type="nucleotide sequence ID" value="NZ_BMDT01000002.1"/>
</dbReference>
<organism evidence="2 3">
    <name type="scientific">Enterococcus alcedinis</name>
    <dbReference type="NCBI Taxonomy" id="1274384"/>
    <lineage>
        <taxon>Bacteria</taxon>
        <taxon>Bacillati</taxon>
        <taxon>Bacillota</taxon>
        <taxon>Bacilli</taxon>
        <taxon>Lactobacillales</taxon>
        <taxon>Enterococcaceae</taxon>
        <taxon>Enterococcus</taxon>
    </lineage>
</organism>
<evidence type="ECO:0000313" key="2">
    <source>
        <dbReference type="EMBL" id="GGI65142.1"/>
    </source>
</evidence>
<protein>
    <recommendedName>
        <fullName evidence="1">GyrI-like small molecule binding domain-containing protein</fullName>
    </recommendedName>
</protein>
<comment type="caution">
    <text evidence="2">The sequence shown here is derived from an EMBL/GenBank/DDBJ whole genome shotgun (WGS) entry which is preliminary data.</text>
</comment>
<dbReference type="EMBL" id="BMDT01000002">
    <property type="protein sequence ID" value="GGI65142.1"/>
    <property type="molecule type" value="Genomic_DNA"/>
</dbReference>
<dbReference type="Gene3D" id="3.20.80.10">
    <property type="entry name" value="Regulatory factor, effector binding domain"/>
    <property type="match status" value="1"/>
</dbReference>
<dbReference type="Proteomes" id="UP000622610">
    <property type="component" value="Unassembled WGS sequence"/>
</dbReference>
<dbReference type="InterPro" id="IPR029442">
    <property type="entry name" value="GyrI-like"/>
</dbReference>
<evidence type="ECO:0000313" key="3">
    <source>
        <dbReference type="Proteomes" id="UP000622610"/>
    </source>
</evidence>
<feature type="domain" description="GyrI-like small molecule binding" evidence="1">
    <location>
        <begin position="21"/>
        <end position="208"/>
    </location>
</feature>
<accession>A0A917JFI5</accession>
<dbReference type="AlphaFoldDB" id="A0A917JFI5"/>
<evidence type="ECO:0000259" key="1">
    <source>
        <dbReference type="Pfam" id="PF06445"/>
    </source>
</evidence>
<dbReference type="SUPFAM" id="SSF55136">
    <property type="entry name" value="Probable bacterial effector-binding domain"/>
    <property type="match status" value="1"/>
</dbReference>
<dbReference type="PIRSF" id="PIRSF031644">
    <property type="entry name" value="UCP031644"/>
    <property type="match status" value="1"/>
</dbReference>
<keyword evidence="3" id="KW-1185">Reference proteome</keyword>